<keyword evidence="3" id="KW-1185">Reference proteome</keyword>
<name>A0AAU9P1B9_9ASTR</name>
<protein>
    <submittedName>
        <fullName evidence="2">Uncharacterized protein</fullName>
    </submittedName>
</protein>
<feature type="region of interest" description="Disordered" evidence="1">
    <location>
        <begin position="52"/>
        <end position="77"/>
    </location>
</feature>
<feature type="compositionally biased region" description="Polar residues" evidence="1">
    <location>
        <begin position="52"/>
        <end position="76"/>
    </location>
</feature>
<sequence length="189" mass="19983">MGDNIWTKVNHRNVHGNRRVQHISYDLKNSQVRTPGAKWEFSNINFFYPSPQTHNPGAEGNASNFPNASHSNSSTAPGVAVNIPPAAATIQAAATVPVDAEGKPQAAPAASANSTAVPAVSSENSLAHAADFGPFLIGMEPSNKPAPVGFSGGYIHISGIQSTDDSLSHPPGFSNSWRERSVLRRLVQH</sequence>
<proteinExistence type="predicted"/>
<reference evidence="2 3" key="1">
    <citation type="submission" date="2022-01" db="EMBL/GenBank/DDBJ databases">
        <authorList>
            <person name="Xiong W."/>
            <person name="Schranz E."/>
        </authorList>
    </citation>
    <scope>NUCLEOTIDE SEQUENCE [LARGE SCALE GENOMIC DNA]</scope>
</reference>
<gene>
    <name evidence="2" type="ORF">LVIROSA_LOCUS29721</name>
</gene>
<dbReference type="EMBL" id="CAKMRJ010005523">
    <property type="protein sequence ID" value="CAH1443833.1"/>
    <property type="molecule type" value="Genomic_DNA"/>
</dbReference>
<comment type="caution">
    <text evidence="2">The sequence shown here is derived from an EMBL/GenBank/DDBJ whole genome shotgun (WGS) entry which is preliminary data.</text>
</comment>
<accession>A0AAU9P1B9</accession>
<organism evidence="2 3">
    <name type="scientific">Lactuca virosa</name>
    <dbReference type="NCBI Taxonomy" id="75947"/>
    <lineage>
        <taxon>Eukaryota</taxon>
        <taxon>Viridiplantae</taxon>
        <taxon>Streptophyta</taxon>
        <taxon>Embryophyta</taxon>
        <taxon>Tracheophyta</taxon>
        <taxon>Spermatophyta</taxon>
        <taxon>Magnoliopsida</taxon>
        <taxon>eudicotyledons</taxon>
        <taxon>Gunneridae</taxon>
        <taxon>Pentapetalae</taxon>
        <taxon>asterids</taxon>
        <taxon>campanulids</taxon>
        <taxon>Asterales</taxon>
        <taxon>Asteraceae</taxon>
        <taxon>Cichorioideae</taxon>
        <taxon>Cichorieae</taxon>
        <taxon>Lactucinae</taxon>
        <taxon>Lactuca</taxon>
    </lineage>
</organism>
<dbReference type="AlphaFoldDB" id="A0AAU9P1B9"/>
<evidence type="ECO:0000313" key="3">
    <source>
        <dbReference type="Proteomes" id="UP001157418"/>
    </source>
</evidence>
<evidence type="ECO:0000256" key="1">
    <source>
        <dbReference type="SAM" id="MobiDB-lite"/>
    </source>
</evidence>
<evidence type="ECO:0000313" key="2">
    <source>
        <dbReference type="EMBL" id="CAH1443833.1"/>
    </source>
</evidence>
<dbReference type="Proteomes" id="UP001157418">
    <property type="component" value="Unassembled WGS sequence"/>
</dbReference>